<dbReference type="GO" id="GO:0046983">
    <property type="term" value="F:protein dimerization activity"/>
    <property type="evidence" value="ECO:0007669"/>
    <property type="project" value="InterPro"/>
</dbReference>
<dbReference type="Pfam" id="PF00319">
    <property type="entry name" value="SRF-TF"/>
    <property type="match status" value="1"/>
</dbReference>
<evidence type="ECO:0000313" key="8">
    <source>
        <dbReference type="EMBL" id="KIZ02036.1"/>
    </source>
</evidence>
<dbReference type="KEGG" id="mng:MNEG_5922"/>
<comment type="subcellular location">
    <subcellularLocation>
        <location evidence="1">Nucleus</location>
    </subcellularLocation>
</comment>
<evidence type="ECO:0000256" key="4">
    <source>
        <dbReference type="ARBA" id="ARBA00023163"/>
    </source>
</evidence>
<evidence type="ECO:0000256" key="3">
    <source>
        <dbReference type="ARBA" id="ARBA00023125"/>
    </source>
</evidence>
<dbReference type="GO" id="GO:0005634">
    <property type="term" value="C:nucleus"/>
    <property type="evidence" value="ECO:0007669"/>
    <property type="project" value="UniProtKB-SubCell"/>
</dbReference>
<dbReference type="InterPro" id="IPR002100">
    <property type="entry name" value="TF_MADSbox"/>
</dbReference>
<dbReference type="InterPro" id="IPR036879">
    <property type="entry name" value="TF_MADSbox_sf"/>
</dbReference>
<keyword evidence="2" id="KW-0805">Transcription regulation</keyword>
<feature type="domain" description="MADS-box" evidence="7">
    <location>
        <begin position="1"/>
        <end position="60"/>
    </location>
</feature>
<evidence type="ECO:0000313" key="9">
    <source>
        <dbReference type="Proteomes" id="UP000054498"/>
    </source>
</evidence>
<reference evidence="8 9" key="1">
    <citation type="journal article" date="2013" name="BMC Genomics">
        <title>Reconstruction of the lipid metabolism for the microalga Monoraphidium neglectum from its genome sequence reveals characteristics suitable for biofuel production.</title>
        <authorList>
            <person name="Bogen C."/>
            <person name="Al-Dilaimi A."/>
            <person name="Albersmeier A."/>
            <person name="Wichmann J."/>
            <person name="Grundmann M."/>
            <person name="Rupp O."/>
            <person name="Lauersen K.J."/>
            <person name="Blifernez-Klassen O."/>
            <person name="Kalinowski J."/>
            <person name="Goesmann A."/>
            <person name="Mussgnug J.H."/>
            <person name="Kruse O."/>
        </authorList>
    </citation>
    <scope>NUCLEOTIDE SEQUENCE [LARGE SCALE GENOMIC DNA]</scope>
    <source>
        <strain evidence="8 9">SAG 48.87</strain>
    </source>
</reference>
<dbReference type="GeneID" id="25738799"/>
<evidence type="ECO:0000256" key="6">
    <source>
        <dbReference type="SAM" id="MobiDB-lite"/>
    </source>
</evidence>
<gene>
    <name evidence="8" type="ORF">MNEG_5922</name>
</gene>
<dbReference type="RefSeq" id="XP_013901055.1">
    <property type="nucleotide sequence ID" value="XM_014045601.1"/>
</dbReference>
<evidence type="ECO:0000259" key="7">
    <source>
        <dbReference type="PROSITE" id="PS50066"/>
    </source>
</evidence>
<keyword evidence="3" id="KW-0238">DNA-binding</keyword>
<protein>
    <submittedName>
        <fullName evidence="8">MADS-box transcription factor 55</fullName>
    </submittedName>
</protein>
<sequence length="159" mass="17215">MRHRTELRYIQQGGLRQETYEKRKRSLMRKAMELAVMCNSQVALVMFDDKGRLTQFSTAEMDAVLEQYGKAVLEPHERYTPHDMLYGNVWANGFGLGPMAGGAGGTTQGTAPAQSPGDSPASSSEAFQAAAGAQQLLGPLGLAVDAATFPPLSPRRLRT</sequence>
<evidence type="ECO:0000256" key="1">
    <source>
        <dbReference type="ARBA" id="ARBA00004123"/>
    </source>
</evidence>
<dbReference type="PANTHER" id="PTHR48019">
    <property type="entry name" value="SERUM RESPONSE FACTOR HOMOLOG"/>
    <property type="match status" value="1"/>
</dbReference>
<dbReference type="Proteomes" id="UP000054498">
    <property type="component" value="Unassembled WGS sequence"/>
</dbReference>
<keyword evidence="9" id="KW-1185">Reference proteome</keyword>
<dbReference type="Gene3D" id="3.40.1810.10">
    <property type="entry name" value="Transcription factor, MADS-box"/>
    <property type="match status" value="1"/>
</dbReference>
<name>A0A0D2N8G6_9CHLO</name>
<keyword evidence="5" id="KW-0539">Nucleus</keyword>
<evidence type="ECO:0000256" key="2">
    <source>
        <dbReference type="ARBA" id="ARBA00023015"/>
    </source>
</evidence>
<dbReference type="AlphaFoldDB" id="A0A0D2N8G6"/>
<dbReference type="STRING" id="145388.A0A0D2N8G6"/>
<dbReference type="PROSITE" id="PS50066">
    <property type="entry name" value="MADS_BOX_2"/>
    <property type="match status" value="1"/>
</dbReference>
<organism evidence="8 9">
    <name type="scientific">Monoraphidium neglectum</name>
    <dbReference type="NCBI Taxonomy" id="145388"/>
    <lineage>
        <taxon>Eukaryota</taxon>
        <taxon>Viridiplantae</taxon>
        <taxon>Chlorophyta</taxon>
        <taxon>core chlorophytes</taxon>
        <taxon>Chlorophyceae</taxon>
        <taxon>CS clade</taxon>
        <taxon>Sphaeropleales</taxon>
        <taxon>Selenastraceae</taxon>
        <taxon>Monoraphidium</taxon>
    </lineage>
</organism>
<feature type="compositionally biased region" description="Low complexity" evidence="6">
    <location>
        <begin position="108"/>
        <end position="128"/>
    </location>
</feature>
<dbReference type="OrthoDB" id="1933443at2759"/>
<feature type="region of interest" description="Disordered" evidence="6">
    <location>
        <begin position="101"/>
        <end position="128"/>
    </location>
</feature>
<accession>A0A0D2N8G6</accession>
<dbReference type="InterPro" id="IPR050142">
    <property type="entry name" value="MADS-box/MEF2_TF"/>
</dbReference>
<dbReference type="EMBL" id="KK101137">
    <property type="protein sequence ID" value="KIZ02036.1"/>
    <property type="molecule type" value="Genomic_DNA"/>
</dbReference>
<keyword evidence="4" id="KW-0804">Transcription</keyword>
<dbReference type="SMART" id="SM00432">
    <property type="entry name" value="MADS"/>
    <property type="match status" value="1"/>
</dbReference>
<evidence type="ECO:0000256" key="5">
    <source>
        <dbReference type="ARBA" id="ARBA00023242"/>
    </source>
</evidence>
<dbReference type="PRINTS" id="PR00404">
    <property type="entry name" value="MADSDOMAIN"/>
</dbReference>
<dbReference type="SUPFAM" id="SSF55455">
    <property type="entry name" value="SRF-like"/>
    <property type="match status" value="1"/>
</dbReference>
<proteinExistence type="predicted"/>
<dbReference type="GO" id="GO:0003677">
    <property type="term" value="F:DNA binding"/>
    <property type="evidence" value="ECO:0007669"/>
    <property type="project" value="UniProtKB-KW"/>
</dbReference>